<proteinExistence type="predicted"/>
<sequence>MNRNEIHIIPSNRVRQLAKKAIAKEACSACCVSLIHALQRLSDNDRPIYLDNNQGFLQICLSHSGCLKCLTDNLLCFFLNLFKMVFSLKAFRINLIDIFRTGRTGGKPAVRRANF</sequence>
<accession>A0A498R7V4</accession>
<organism evidence="1 2">
    <name type="scientific">Lucifera butyrica</name>
    <dbReference type="NCBI Taxonomy" id="1351585"/>
    <lineage>
        <taxon>Bacteria</taxon>
        <taxon>Bacillati</taxon>
        <taxon>Bacillota</taxon>
        <taxon>Negativicutes</taxon>
        <taxon>Veillonellales</taxon>
        <taxon>Veillonellaceae</taxon>
        <taxon>Lucifera</taxon>
    </lineage>
</organism>
<protein>
    <submittedName>
        <fullName evidence="1">Uncharacterized protein</fullName>
    </submittedName>
</protein>
<reference evidence="1 2" key="1">
    <citation type="submission" date="2018-06" db="EMBL/GenBank/DDBJ databases">
        <authorList>
            <person name="Strepis N."/>
        </authorList>
    </citation>
    <scope>NUCLEOTIDE SEQUENCE [LARGE SCALE GENOMIC DNA]</scope>
    <source>
        <strain evidence="1">LUCI</strain>
    </source>
</reference>
<dbReference type="Proteomes" id="UP000277811">
    <property type="component" value="Unassembled WGS sequence"/>
</dbReference>
<name>A0A498R7V4_9FIRM</name>
<keyword evidence="2" id="KW-1185">Reference proteome</keyword>
<dbReference type="AlphaFoldDB" id="A0A498R7V4"/>
<gene>
    <name evidence="1" type="ORF">LUCI_2720</name>
</gene>
<dbReference type="EMBL" id="UPPP01000075">
    <property type="protein sequence ID" value="VBB07471.1"/>
    <property type="molecule type" value="Genomic_DNA"/>
</dbReference>
<evidence type="ECO:0000313" key="1">
    <source>
        <dbReference type="EMBL" id="VBB07471.1"/>
    </source>
</evidence>
<evidence type="ECO:0000313" key="2">
    <source>
        <dbReference type="Proteomes" id="UP000277811"/>
    </source>
</evidence>